<protein>
    <submittedName>
        <fullName evidence="1">Uncharacterized protein</fullName>
    </submittedName>
</protein>
<organism evidence="1">
    <name type="scientific">marine sediment metagenome</name>
    <dbReference type="NCBI Taxonomy" id="412755"/>
    <lineage>
        <taxon>unclassified sequences</taxon>
        <taxon>metagenomes</taxon>
        <taxon>ecological metagenomes</taxon>
    </lineage>
</organism>
<dbReference type="EMBL" id="LAZR01055945">
    <property type="protein sequence ID" value="KKK75271.1"/>
    <property type="molecule type" value="Genomic_DNA"/>
</dbReference>
<proteinExistence type="predicted"/>
<name>A0A0F9ASV7_9ZZZZ</name>
<dbReference type="AlphaFoldDB" id="A0A0F9ASV7"/>
<accession>A0A0F9ASV7</accession>
<evidence type="ECO:0000313" key="1">
    <source>
        <dbReference type="EMBL" id="KKK75271.1"/>
    </source>
</evidence>
<reference evidence="1" key="1">
    <citation type="journal article" date="2015" name="Nature">
        <title>Complex archaea that bridge the gap between prokaryotes and eukaryotes.</title>
        <authorList>
            <person name="Spang A."/>
            <person name="Saw J.H."/>
            <person name="Jorgensen S.L."/>
            <person name="Zaremba-Niedzwiedzka K."/>
            <person name="Martijn J."/>
            <person name="Lind A.E."/>
            <person name="van Eijk R."/>
            <person name="Schleper C."/>
            <person name="Guy L."/>
            <person name="Ettema T.J."/>
        </authorList>
    </citation>
    <scope>NUCLEOTIDE SEQUENCE</scope>
</reference>
<comment type="caution">
    <text evidence="1">The sequence shown here is derived from an EMBL/GenBank/DDBJ whole genome shotgun (WGS) entry which is preliminary data.</text>
</comment>
<feature type="non-terminal residue" evidence="1">
    <location>
        <position position="52"/>
    </location>
</feature>
<gene>
    <name evidence="1" type="ORF">LCGC14_2875360</name>
</gene>
<sequence length="52" mass="5611">MADSVQPLIIFAATDRTPYSGIQSADLGVTFGAGVLSPMITLVNQQYVRLQR</sequence>